<evidence type="ECO:0000313" key="3">
    <source>
        <dbReference type="Proteomes" id="UP000185696"/>
    </source>
</evidence>
<dbReference type="OrthoDB" id="9778690at2"/>
<dbReference type="SUPFAM" id="SSF52151">
    <property type="entry name" value="FabD/lysophospholipase-like"/>
    <property type="match status" value="1"/>
</dbReference>
<dbReference type="InterPro" id="IPR001227">
    <property type="entry name" value="Ac_transferase_dom_sf"/>
</dbReference>
<dbReference type="InterPro" id="IPR052568">
    <property type="entry name" value="PKS-FAS_Synthase"/>
</dbReference>
<dbReference type="Gene3D" id="3.40.366.10">
    <property type="entry name" value="Malonyl-Coenzyme A Acyl Carrier Protein, domain 2"/>
    <property type="match status" value="1"/>
</dbReference>
<comment type="caution">
    <text evidence="2">The sequence shown here is derived from an EMBL/GenBank/DDBJ whole genome shotgun (WGS) entry which is preliminary data.</text>
</comment>
<feature type="domain" description="Malonyl-CoA:ACP transacylase (MAT)" evidence="1">
    <location>
        <begin position="241"/>
        <end position="561"/>
    </location>
</feature>
<dbReference type="AlphaFoldDB" id="A0A7Z0WRC5"/>
<dbReference type="RefSeq" id="WP_075130898.1">
    <property type="nucleotide sequence ID" value="NZ_MSIF01000001.1"/>
</dbReference>
<dbReference type="InterPro" id="IPR014043">
    <property type="entry name" value="Acyl_transferase_dom"/>
</dbReference>
<protein>
    <recommendedName>
        <fullName evidence="1">Malonyl-CoA:ACP transacylase (MAT) domain-containing protein</fullName>
    </recommendedName>
</protein>
<accession>A0A7Z0WRC5</accession>
<dbReference type="PANTHER" id="PTHR43074">
    <property type="entry name" value="OMEGA-3 POLYUNSATURATED FATTY ACID SYNTHASE PFAB-RELATED"/>
    <property type="match status" value="1"/>
</dbReference>
<reference evidence="2 3" key="1">
    <citation type="submission" date="2016-12" db="EMBL/GenBank/DDBJ databases">
        <title>The draft genome sequence of Actinophytocola xinjiangensis.</title>
        <authorList>
            <person name="Wang W."/>
            <person name="Yuan L."/>
        </authorList>
    </citation>
    <scope>NUCLEOTIDE SEQUENCE [LARGE SCALE GENOMIC DNA]</scope>
    <source>
        <strain evidence="2 3">CGMCC 4.4663</strain>
    </source>
</reference>
<dbReference type="PANTHER" id="PTHR43074:SF1">
    <property type="entry name" value="BETA-KETOACYL SYNTHASE FAMILY PROTEIN-RELATED"/>
    <property type="match status" value="1"/>
</dbReference>
<sequence>MRIVGVGSRLALRDALWAGEAPRRRDLDPVRAALTDAGMSTVDTVVRGDVTDLVRANGTVVVHDDDSAVVLAAGEPGRTGAAEVDHVERGDSVTDLVTAVLRLRHRVLPGPRPWVTRRRDLRRAATVGPVTVVADSPADAGGGLAWHPDRDARLVTLSADDPAGLAARARDAGAALDAGRPVPVTHGRFTAAVVGRDTGQLREELDRAAHDLPTLESTWSTPAGSYCTTRPIGPGGRVAFVYPGGFSAYPGAGGDLLRLFPSLHARFEAESAFPAQRYRLDALYPVTTQRRDALREDAVSQLAIGMNTAVLGTRLLRDVLGLRPQGALAYSFGELTALFSLGVLDFADWDVQAVAASPLWTSRLSGRRSLARDAWRCPDGDVWATHVVLAGADEVRAALRGTDRVYLTHVNAPAETVIAGDPRRCAEVLARLGSPATPSPANHVVHCPPAAAAFDELASLHDHGPRRPSPVEVFSAAPPGGSVGHTVATALVAPLDFPRLVEAAYRRGFRYFVEVGPSASCTRWIRRTLGARPHLARSVDQRGVSTDLALVRLLAGLVSHGLPVDLTRLFPPPPLAVAHQLAVAHRDVLRAGAAVADAAITRLAAARHDRIATP</sequence>
<evidence type="ECO:0000259" key="1">
    <source>
        <dbReference type="SMART" id="SM00827"/>
    </source>
</evidence>
<dbReference type="EMBL" id="MSIF01000001">
    <property type="protein sequence ID" value="OLF13950.1"/>
    <property type="molecule type" value="Genomic_DNA"/>
</dbReference>
<keyword evidence="3" id="KW-1185">Reference proteome</keyword>
<dbReference type="SMART" id="SM00827">
    <property type="entry name" value="PKS_AT"/>
    <property type="match status" value="1"/>
</dbReference>
<dbReference type="InterPro" id="IPR016035">
    <property type="entry name" value="Acyl_Trfase/lysoPLipase"/>
</dbReference>
<name>A0A7Z0WRC5_9PSEU</name>
<proteinExistence type="predicted"/>
<dbReference type="GO" id="GO:0016740">
    <property type="term" value="F:transferase activity"/>
    <property type="evidence" value="ECO:0007669"/>
    <property type="project" value="InterPro"/>
</dbReference>
<dbReference type="Proteomes" id="UP000185696">
    <property type="component" value="Unassembled WGS sequence"/>
</dbReference>
<organism evidence="2 3">
    <name type="scientific">Actinophytocola xinjiangensis</name>
    <dbReference type="NCBI Taxonomy" id="485602"/>
    <lineage>
        <taxon>Bacteria</taxon>
        <taxon>Bacillati</taxon>
        <taxon>Actinomycetota</taxon>
        <taxon>Actinomycetes</taxon>
        <taxon>Pseudonocardiales</taxon>
        <taxon>Pseudonocardiaceae</taxon>
    </lineage>
</organism>
<gene>
    <name evidence="2" type="ORF">BLA60_01840</name>
</gene>
<dbReference type="Gene3D" id="3.30.70.3290">
    <property type="match status" value="1"/>
</dbReference>
<evidence type="ECO:0000313" key="2">
    <source>
        <dbReference type="EMBL" id="OLF13950.1"/>
    </source>
</evidence>